<dbReference type="AlphaFoldDB" id="A0A553X633"/>
<feature type="region of interest" description="Disordered" evidence="1">
    <location>
        <begin position="94"/>
        <end position="141"/>
    </location>
</feature>
<protein>
    <submittedName>
        <fullName evidence="3">Uncharacterized protein</fullName>
    </submittedName>
</protein>
<keyword evidence="2" id="KW-0732">Signal</keyword>
<evidence type="ECO:0000256" key="1">
    <source>
        <dbReference type="SAM" id="MobiDB-lite"/>
    </source>
</evidence>
<evidence type="ECO:0000256" key="2">
    <source>
        <dbReference type="SAM" id="SignalP"/>
    </source>
</evidence>
<feature type="signal peptide" evidence="2">
    <location>
        <begin position="1"/>
        <end position="32"/>
    </location>
</feature>
<sequence length="141" mass="14301">MARFPTRIPTGLLVVTVALPFSLALGTVMAHAAAPAPLGQGALRTARALAPEASGIRDPRLSDHRHRWGEGSGPLSLTDAFGIAGIGNPVSDFADLPGSNVLPGGGLRPPHPAGSTVGPPRPQVPPRKPHRPSAPAPPAPV</sequence>
<accession>A0A553X633</accession>
<dbReference type="Proteomes" id="UP000320888">
    <property type="component" value="Unassembled WGS sequence"/>
</dbReference>
<proteinExistence type="predicted"/>
<keyword evidence="4" id="KW-1185">Reference proteome</keyword>
<reference evidence="3 4" key="1">
    <citation type="submission" date="2019-07" db="EMBL/GenBank/DDBJ databases">
        <title>Draft genome for Streptomyces benahoarensis MZ03-48.</title>
        <authorList>
            <person name="Gonzalez-Pimentel J.L."/>
        </authorList>
    </citation>
    <scope>NUCLEOTIDE SEQUENCE [LARGE SCALE GENOMIC DNA]</scope>
    <source>
        <strain evidence="3 4">MZ03-48</strain>
    </source>
</reference>
<name>A0A553X633_9ACTN</name>
<evidence type="ECO:0000313" key="4">
    <source>
        <dbReference type="Proteomes" id="UP000320888"/>
    </source>
</evidence>
<feature type="non-terminal residue" evidence="3">
    <location>
        <position position="141"/>
    </location>
</feature>
<gene>
    <name evidence="3" type="ORF">FNZ23_31570</name>
</gene>
<evidence type="ECO:0000313" key="3">
    <source>
        <dbReference type="EMBL" id="TSB12322.1"/>
    </source>
</evidence>
<feature type="chain" id="PRO_5022056199" evidence="2">
    <location>
        <begin position="33"/>
        <end position="141"/>
    </location>
</feature>
<organism evidence="3 4">
    <name type="scientific">Streptomyces benahoarensis</name>
    <dbReference type="NCBI Taxonomy" id="2595054"/>
    <lineage>
        <taxon>Bacteria</taxon>
        <taxon>Bacillati</taxon>
        <taxon>Actinomycetota</taxon>
        <taxon>Actinomycetes</taxon>
        <taxon>Kitasatosporales</taxon>
        <taxon>Streptomycetaceae</taxon>
        <taxon>Streptomyces</taxon>
    </lineage>
</organism>
<comment type="caution">
    <text evidence="3">The sequence shown here is derived from an EMBL/GenBank/DDBJ whole genome shotgun (WGS) entry which is preliminary data.</text>
</comment>
<dbReference type="EMBL" id="VKLS01001097">
    <property type="protein sequence ID" value="TSB12322.1"/>
    <property type="molecule type" value="Genomic_DNA"/>
</dbReference>
<feature type="compositionally biased region" description="Pro residues" evidence="1">
    <location>
        <begin position="119"/>
        <end position="141"/>
    </location>
</feature>